<feature type="compositionally biased region" description="Low complexity" evidence="1">
    <location>
        <begin position="327"/>
        <end position="338"/>
    </location>
</feature>
<accession>A0A914PUC2</accession>
<sequence>MYQQTVTPQTKPRRKGGRRPKDETNDLQVLSEKDRIKRDKERQRNKEAAARHRQKISHTIEFLELKVKMAMDETLNLVQLLRTNLSSVYSNIYENEAIKIVGILKAELDDQHQQTQILDSPLPEFETWEDGKRRKNRGSARRTRQKKKVIPESLKNTIQLAINKFRFLVQLLKKNLPSTCSNIYENEVMKIVDKLKAEIDNNDNQNQQKQEIFPKNCNCYNSLIFSPQTTMPYSSNSNVENIGSELYYPQQQQQPQPQQMYLQDNGINNSALLLPSSNHNIPTYQNTSNFVGKLPYPQQQHEFPYSNTLSSSGYDSCTSPSFKNVMSSGPSDSPPNDSTHYTINNQAPFEKPTTLTSRPTWRQPPSGIPYDGKPYFDEFFQNNFPEDYEQQMSKYSPL</sequence>
<feature type="domain" description="BZIP" evidence="2">
    <location>
        <begin position="40"/>
        <end position="55"/>
    </location>
</feature>
<dbReference type="PROSITE" id="PS00036">
    <property type="entry name" value="BZIP_BASIC"/>
    <property type="match status" value="2"/>
</dbReference>
<feature type="compositionally biased region" description="Polar residues" evidence="1">
    <location>
        <begin position="339"/>
        <end position="360"/>
    </location>
</feature>
<protein>
    <submittedName>
        <fullName evidence="4">BZIP domain-containing protein</fullName>
    </submittedName>
</protein>
<feature type="region of interest" description="Disordered" evidence="1">
    <location>
        <begin position="323"/>
        <end position="372"/>
    </location>
</feature>
<dbReference type="Proteomes" id="UP000887578">
    <property type="component" value="Unplaced"/>
</dbReference>
<evidence type="ECO:0000313" key="3">
    <source>
        <dbReference type="Proteomes" id="UP000887578"/>
    </source>
</evidence>
<dbReference type="GO" id="GO:0003700">
    <property type="term" value="F:DNA-binding transcription factor activity"/>
    <property type="evidence" value="ECO:0007669"/>
    <property type="project" value="InterPro"/>
</dbReference>
<feature type="compositionally biased region" description="Basic and acidic residues" evidence="1">
    <location>
        <begin position="31"/>
        <end position="50"/>
    </location>
</feature>
<dbReference type="WBParaSite" id="PDA_v2.g22328.t1">
    <property type="protein sequence ID" value="PDA_v2.g22328.t1"/>
    <property type="gene ID" value="PDA_v2.g22328"/>
</dbReference>
<evidence type="ECO:0000259" key="2">
    <source>
        <dbReference type="PROSITE" id="PS00036"/>
    </source>
</evidence>
<evidence type="ECO:0000256" key="1">
    <source>
        <dbReference type="SAM" id="MobiDB-lite"/>
    </source>
</evidence>
<name>A0A914PUC2_9BILA</name>
<feature type="region of interest" description="Disordered" evidence="1">
    <location>
        <begin position="1"/>
        <end position="53"/>
    </location>
</feature>
<dbReference type="AlphaFoldDB" id="A0A914PUC2"/>
<keyword evidence="3" id="KW-1185">Reference proteome</keyword>
<evidence type="ECO:0000313" key="4">
    <source>
        <dbReference type="WBParaSite" id="PDA_v2.g22328.t1"/>
    </source>
</evidence>
<dbReference type="InterPro" id="IPR004827">
    <property type="entry name" value="bZIP"/>
</dbReference>
<proteinExistence type="predicted"/>
<reference evidence="4" key="1">
    <citation type="submission" date="2022-11" db="UniProtKB">
        <authorList>
            <consortium name="WormBaseParasite"/>
        </authorList>
    </citation>
    <scope>IDENTIFICATION</scope>
</reference>
<feature type="domain" description="BZIP" evidence="2">
    <location>
        <begin position="132"/>
        <end position="146"/>
    </location>
</feature>
<feature type="compositionally biased region" description="Polar residues" evidence="1">
    <location>
        <begin position="1"/>
        <end position="10"/>
    </location>
</feature>
<organism evidence="3 4">
    <name type="scientific">Panagrolaimus davidi</name>
    <dbReference type="NCBI Taxonomy" id="227884"/>
    <lineage>
        <taxon>Eukaryota</taxon>
        <taxon>Metazoa</taxon>
        <taxon>Ecdysozoa</taxon>
        <taxon>Nematoda</taxon>
        <taxon>Chromadorea</taxon>
        <taxon>Rhabditida</taxon>
        <taxon>Tylenchina</taxon>
        <taxon>Panagrolaimomorpha</taxon>
        <taxon>Panagrolaimoidea</taxon>
        <taxon>Panagrolaimidae</taxon>
        <taxon>Panagrolaimus</taxon>
    </lineage>
</organism>